<feature type="transmembrane region" description="Helical" evidence="1">
    <location>
        <begin position="150"/>
        <end position="170"/>
    </location>
</feature>
<evidence type="ECO:0000313" key="3">
    <source>
        <dbReference type="Proteomes" id="UP000010880"/>
    </source>
</evidence>
<reference evidence="3" key="1">
    <citation type="submission" date="2012-02" db="EMBL/GenBank/DDBJ databases">
        <title>The complete genome of Halobacteroides halobius DSM 5150.</title>
        <authorList>
            <person name="Lucas S."/>
            <person name="Copeland A."/>
            <person name="Lapidus A."/>
            <person name="Glavina del Rio T."/>
            <person name="Dalin E."/>
            <person name="Tice H."/>
            <person name="Bruce D."/>
            <person name="Goodwin L."/>
            <person name="Pitluck S."/>
            <person name="Peters L."/>
            <person name="Mikhailova N."/>
            <person name="Gu W."/>
            <person name="Kyrpides N."/>
            <person name="Mavromatis K."/>
            <person name="Ivanova N."/>
            <person name="Brettin T."/>
            <person name="Detter J.C."/>
            <person name="Han C."/>
            <person name="Larimer F."/>
            <person name="Land M."/>
            <person name="Hauser L."/>
            <person name="Markowitz V."/>
            <person name="Cheng J.-F."/>
            <person name="Hugenholtz P."/>
            <person name="Woyke T."/>
            <person name="Wu D."/>
            <person name="Tindall B."/>
            <person name="Pomrenke H."/>
            <person name="Brambilla E."/>
            <person name="Klenk H.-P."/>
            <person name="Eisen J.A."/>
        </authorList>
    </citation>
    <scope>NUCLEOTIDE SEQUENCE [LARGE SCALE GENOMIC DNA]</scope>
    <source>
        <strain evidence="3">ATCC 35273 / DSM 5150 / MD-1</strain>
    </source>
</reference>
<dbReference type="OrthoDB" id="9784298at2"/>
<dbReference type="KEGG" id="hhl:Halha_0884"/>
<organism evidence="2 3">
    <name type="scientific">Halobacteroides halobius (strain ATCC 35273 / DSM 5150 / MD-1)</name>
    <dbReference type="NCBI Taxonomy" id="748449"/>
    <lineage>
        <taxon>Bacteria</taxon>
        <taxon>Bacillati</taxon>
        <taxon>Bacillota</taxon>
        <taxon>Clostridia</taxon>
        <taxon>Halanaerobiales</taxon>
        <taxon>Halobacteroidaceae</taxon>
        <taxon>Halobacteroides</taxon>
    </lineage>
</organism>
<dbReference type="STRING" id="748449.Halha_0884"/>
<dbReference type="Proteomes" id="UP000010880">
    <property type="component" value="Chromosome"/>
</dbReference>
<feature type="transmembrane region" description="Helical" evidence="1">
    <location>
        <begin position="6"/>
        <end position="25"/>
    </location>
</feature>
<dbReference type="Pfam" id="PF04298">
    <property type="entry name" value="Zn_peptidase_2"/>
    <property type="match status" value="1"/>
</dbReference>
<dbReference type="EMBL" id="CP003359">
    <property type="protein sequence ID" value="AGB40850.1"/>
    <property type="molecule type" value="Genomic_DNA"/>
</dbReference>
<keyword evidence="1" id="KW-1133">Transmembrane helix</keyword>
<sequence>MFPFFYDPTMIIIIPFILFSVYAQYKVKSTFNKYLSVTARTNKSGADIARELLRKEGVSDVTVEQTQGRLSDHYDPRSKTLRLSSDVYRGSSLAAIGVAAHETGHAIQDATEYSPLKVRHSLFPVANFGSQLGPILAVVGFLFFKSQFLVGLGILFFLGAVLFQIITLPVEFNASNRALKLLQQYNFLNRDEAKGTKKVLNAAALTYVASTLVAIGHLLRLVMMFGMMDED</sequence>
<feature type="transmembrane region" description="Helical" evidence="1">
    <location>
        <begin position="199"/>
        <end position="219"/>
    </location>
</feature>
<keyword evidence="2" id="KW-0645">Protease</keyword>
<keyword evidence="1" id="KW-0472">Membrane</keyword>
<dbReference type="PANTHER" id="PTHR36434">
    <property type="entry name" value="MEMBRANE PROTEASE YUGP-RELATED"/>
    <property type="match status" value="1"/>
</dbReference>
<dbReference type="HOGENOM" id="CLU_084406_0_0_9"/>
<dbReference type="RefSeq" id="WP_015326575.1">
    <property type="nucleotide sequence ID" value="NC_019978.1"/>
</dbReference>
<evidence type="ECO:0000256" key="1">
    <source>
        <dbReference type="SAM" id="Phobius"/>
    </source>
</evidence>
<dbReference type="PANTHER" id="PTHR36434:SF1">
    <property type="entry name" value="MEMBRANE PROTEASE YUGP-RELATED"/>
    <property type="match status" value="1"/>
</dbReference>
<feature type="transmembrane region" description="Helical" evidence="1">
    <location>
        <begin position="122"/>
        <end position="144"/>
    </location>
</feature>
<proteinExistence type="predicted"/>
<accession>L0K8I8</accession>
<dbReference type="InterPro" id="IPR007395">
    <property type="entry name" value="Zn_peptidase_2"/>
</dbReference>
<keyword evidence="2" id="KW-0378">Hydrolase</keyword>
<keyword evidence="3" id="KW-1185">Reference proteome</keyword>
<evidence type="ECO:0000313" key="2">
    <source>
        <dbReference type="EMBL" id="AGB40850.1"/>
    </source>
</evidence>
<dbReference type="GO" id="GO:0008233">
    <property type="term" value="F:peptidase activity"/>
    <property type="evidence" value="ECO:0007669"/>
    <property type="project" value="UniProtKB-KW"/>
</dbReference>
<gene>
    <name evidence="2" type="ordered locus">Halha_0884</name>
</gene>
<protein>
    <submittedName>
        <fullName evidence="2">Putative Zn-dependent protease</fullName>
    </submittedName>
</protein>
<dbReference type="GO" id="GO:0006508">
    <property type="term" value="P:proteolysis"/>
    <property type="evidence" value="ECO:0007669"/>
    <property type="project" value="UniProtKB-KW"/>
</dbReference>
<dbReference type="eggNOG" id="COG2738">
    <property type="taxonomic scope" value="Bacteria"/>
</dbReference>
<keyword evidence="1" id="KW-0812">Transmembrane</keyword>
<name>L0K8I8_HALHC</name>
<dbReference type="PATRIC" id="fig|748449.3.peg.843"/>
<dbReference type="AlphaFoldDB" id="L0K8I8"/>